<dbReference type="PANTHER" id="PTHR30487">
    <property type="entry name" value="TYPE 4 PREPILIN-LIKE PROTEINS LEADER PEPTIDE-PROCESSING ENZYME"/>
    <property type="match status" value="1"/>
</dbReference>
<dbReference type="PANTHER" id="PTHR30487:SF0">
    <property type="entry name" value="PREPILIN LEADER PEPTIDASE_N-METHYLTRANSFERASE-RELATED"/>
    <property type="match status" value="1"/>
</dbReference>
<feature type="transmembrane region" description="Helical" evidence="3">
    <location>
        <begin position="156"/>
        <end position="174"/>
    </location>
</feature>
<protein>
    <recommendedName>
        <fullName evidence="4">Prepilin type IV endopeptidase peptidase domain-containing protein</fullName>
    </recommendedName>
</protein>
<name>A0A1E7KUB1_9ACTN</name>
<dbReference type="InterPro" id="IPR050882">
    <property type="entry name" value="Prepilin_peptidase/N-MTase"/>
</dbReference>
<dbReference type="RefSeq" id="WP_070020106.1">
    <property type="nucleotide sequence ID" value="NZ_LJGW01000506.1"/>
</dbReference>
<feature type="transmembrane region" description="Helical" evidence="3">
    <location>
        <begin position="77"/>
        <end position="94"/>
    </location>
</feature>
<keyword evidence="3" id="KW-0472">Membrane</keyword>
<evidence type="ECO:0000313" key="6">
    <source>
        <dbReference type="Proteomes" id="UP000176005"/>
    </source>
</evidence>
<dbReference type="GO" id="GO:0004190">
    <property type="term" value="F:aspartic-type endopeptidase activity"/>
    <property type="evidence" value="ECO:0007669"/>
    <property type="project" value="InterPro"/>
</dbReference>
<feature type="transmembrane region" description="Helical" evidence="3">
    <location>
        <begin position="232"/>
        <end position="250"/>
    </location>
</feature>
<evidence type="ECO:0000256" key="3">
    <source>
        <dbReference type="SAM" id="Phobius"/>
    </source>
</evidence>
<evidence type="ECO:0000256" key="1">
    <source>
        <dbReference type="ARBA" id="ARBA00005801"/>
    </source>
</evidence>
<dbReference type="InterPro" id="IPR000045">
    <property type="entry name" value="Prepilin_IV_endopep_pep"/>
</dbReference>
<accession>A0A1E7KUB1</accession>
<dbReference type="PRINTS" id="PR00864">
    <property type="entry name" value="PREPILNPTASE"/>
</dbReference>
<dbReference type="GO" id="GO:0006465">
    <property type="term" value="P:signal peptide processing"/>
    <property type="evidence" value="ECO:0007669"/>
    <property type="project" value="TreeGrafter"/>
</dbReference>
<organism evidence="5 6">
    <name type="scientific">Streptomyces nanshensis</name>
    <dbReference type="NCBI Taxonomy" id="518642"/>
    <lineage>
        <taxon>Bacteria</taxon>
        <taxon>Bacillati</taxon>
        <taxon>Actinomycetota</taxon>
        <taxon>Actinomycetes</taxon>
        <taxon>Kitasatosporales</taxon>
        <taxon>Streptomycetaceae</taxon>
        <taxon>Streptomyces</taxon>
    </lineage>
</organism>
<dbReference type="PATRIC" id="fig|518642.10.peg.6581"/>
<dbReference type="EMBL" id="LJGW01000506">
    <property type="protein sequence ID" value="OEV07511.1"/>
    <property type="molecule type" value="Genomic_DNA"/>
</dbReference>
<keyword evidence="3" id="KW-0812">Transmembrane</keyword>
<reference evidence="5 6" key="1">
    <citation type="journal article" date="2016" name="Front. Microbiol.">
        <title>Comparative Genomics Analysis of Streptomyces Species Reveals Their Adaptation to the Marine Environment and Their Diversity at the Genomic Level.</title>
        <authorList>
            <person name="Tian X."/>
            <person name="Zhang Z."/>
            <person name="Yang T."/>
            <person name="Chen M."/>
            <person name="Li J."/>
            <person name="Chen F."/>
            <person name="Yang J."/>
            <person name="Li W."/>
            <person name="Zhang B."/>
            <person name="Zhang Z."/>
            <person name="Wu J."/>
            <person name="Zhang C."/>
            <person name="Long L."/>
            <person name="Xiao J."/>
        </authorList>
    </citation>
    <scope>NUCLEOTIDE SEQUENCE [LARGE SCALE GENOMIC DNA]</scope>
    <source>
        <strain evidence="5 6">SCSIO 10429</strain>
    </source>
</reference>
<sequence length="251" mass="25538">MLLLTPVLTVCAAGYGALAGSLLPRAAYRLAVPPGTPWRAECPEGHRLTGPARGWLGDARCSQCPTGPGTPGLGHRWLFTALGAAVCAALAVCVGARPELAVWLLAAPFGLLLAAVDARSQRLPDILTLPLAAATAALLGLAALAPDAGGDWTRALLGGLALAGAHFVLFLINPRGMGFGDVKLAAPLGLALGWYGWDVLLTGAFLAFLLSAAWGVTLLMTHRAGWKSSVPFGPFLLLGSLAGLLLGGLAA</sequence>
<feature type="transmembrane region" description="Helical" evidence="3">
    <location>
        <begin position="126"/>
        <end position="144"/>
    </location>
</feature>
<keyword evidence="3" id="KW-1133">Transmembrane helix</keyword>
<feature type="transmembrane region" description="Helical" evidence="3">
    <location>
        <begin position="194"/>
        <end position="220"/>
    </location>
</feature>
<feature type="transmembrane region" description="Helical" evidence="3">
    <location>
        <begin position="101"/>
        <end position="120"/>
    </location>
</feature>
<proteinExistence type="inferred from homology"/>
<dbReference type="Proteomes" id="UP000176005">
    <property type="component" value="Unassembled WGS sequence"/>
</dbReference>
<evidence type="ECO:0000313" key="5">
    <source>
        <dbReference type="EMBL" id="OEV07511.1"/>
    </source>
</evidence>
<dbReference type="AlphaFoldDB" id="A0A1E7KUB1"/>
<feature type="domain" description="Prepilin type IV endopeptidase peptidase" evidence="4">
    <location>
        <begin position="105"/>
        <end position="214"/>
    </location>
</feature>
<gene>
    <name evidence="5" type="ORF">AN218_29210</name>
</gene>
<dbReference type="Pfam" id="PF01478">
    <property type="entry name" value="Peptidase_A24"/>
    <property type="match status" value="1"/>
</dbReference>
<comment type="similarity">
    <text evidence="1 2">Belongs to the peptidase A24 family.</text>
</comment>
<dbReference type="Gene3D" id="1.20.120.1220">
    <property type="match status" value="1"/>
</dbReference>
<comment type="caution">
    <text evidence="5">The sequence shown here is derived from an EMBL/GenBank/DDBJ whole genome shotgun (WGS) entry which is preliminary data.</text>
</comment>
<dbReference type="GO" id="GO:0005886">
    <property type="term" value="C:plasma membrane"/>
    <property type="evidence" value="ECO:0007669"/>
    <property type="project" value="TreeGrafter"/>
</dbReference>
<evidence type="ECO:0000256" key="2">
    <source>
        <dbReference type="RuleBase" id="RU003793"/>
    </source>
</evidence>
<evidence type="ECO:0000259" key="4">
    <source>
        <dbReference type="Pfam" id="PF01478"/>
    </source>
</evidence>
<dbReference type="InterPro" id="IPR014032">
    <property type="entry name" value="Peptidase_A24A_bac"/>
</dbReference>
<keyword evidence="6" id="KW-1185">Reference proteome</keyword>